<dbReference type="Gramene" id="QL02p075237:mrna">
    <property type="protein sequence ID" value="QL02p075237:mrna"/>
    <property type="gene ID" value="QL02p075237"/>
</dbReference>
<reference evidence="2" key="1">
    <citation type="journal article" date="2016" name="G3 (Bethesda)">
        <title>First Draft Assembly and Annotation of the Genome of a California Endemic Oak Quercus lobata Nee (Fagaceae).</title>
        <authorList>
            <person name="Sork V.L."/>
            <person name="Fitz-Gibbon S.T."/>
            <person name="Puiu D."/>
            <person name="Crepeau M."/>
            <person name="Gugger P.F."/>
            <person name="Sherman R."/>
            <person name="Stevens K."/>
            <person name="Langley C.H."/>
            <person name="Pellegrini M."/>
            <person name="Salzberg S.L."/>
        </authorList>
    </citation>
    <scope>NUCLEOTIDE SEQUENCE [LARGE SCALE GENOMIC DNA]</scope>
    <source>
        <strain evidence="2">cv. SW786</strain>
    </source>
</reference>
<evidence type="ECO:0000313" key="2">
    <source>
        <dbReference type="Proteomes" id="UP000594261"/>
    </source>
</evidence>
<dbReference type="InParanoid" id="A0A7N2KZD1"/>
<keyword evidence="2" id="KW-1185">Reference proteome</keyword>
<accession>A0A7N2KZD1</accession>
<evidence type="ECO:0008006" key="3">
    <source>
        <dbReference type="Google" id="ProtNLM"/>
    </source>
</evidence>
<dbReference type="EnsemblPlants" id="QL02p075237:mrna">
    <property type="protein sequence ID" value="QL02p075237:mrna"/>
    <property type="gene ID" value="QL02p075237"/>
</dbReference>
<proteinExistence type="predicted"/>
<organism evidence="1 2">
    <name type="scientific">Quercus lobata</name>
    <name type="common">Valley oak</name>
    <dbReference type="NCBI Taxonomy" id="97700"/>
    <lineage>
        <taxon>Eukaryota</taxon>
        <taxon>Viridiplantae</taxon>
        <taxon>Streptophyta</taxon>
        <taxon>Embryophyta</taxon>
        <taxon>Tracheophyta</taxon>
        <taxon>Spermatophyta</taxon>
        <taxon>Magnoliopsida</taxon>
        <taxon>eudicotyledons</taxon>
        <taxon>Gunneridae</taxon>
        <taxon>Pentapetalae</taxon>
        <taxon>rosids</taxon>
        <taxon>fabids</taxon>
        <taxon>Fagales</taxon>
        <taxon>Fagaceae</taxon>
        <taxon>Quercus</taxon>
    </lineage>
</organism>
<sequence length="133" mass="14408">MDNVLTPEPSLPVWFPTPLGWNKVNVDAALSSSKSALAAVARDHRGDAKGCFDTLASTDLLPDWSICTVINDIRSLVASLPFFKFCGAQRSCNSAAKFALSSCQSFCFNNGNLPLYIESVFEVDCQAYSFVSV</sequence>
<evidence type="ECO:0000313" key="1">
    <source>
        <dbReference type="EnsemblPlants" id="QL02p075237:mrna"/>
    </source>
</evidence>
<protein>
    <recommendedName>
        <fullName evidence="3">RNase H type-1 domain-containing protein</fullName>
    </recommendedName>
</protein>
<dbReference type="Proteomes" id="UP000594261">
    <property type="component" value="Chromosome 2"/>
</dbReference>
<name>A0A7N2KZD1_QUELO</name>
<reference evidence="1" key="2">
    <citation type="submission" date="2021-01" db="UniProtKB">
        <authorList>
            <consortium name="EnsemblPlants"/>
        </authorList>
    </citation>
    <scope>IDENTIFICATION</scope>
</reference>
<dbReference type="AlphaFoldDB" id="A0A7N2KZD1"/>